<name>X1CB22_9ZZZZ</name>
<proteinExistence type="predicted"/>
<dbReference type="AlphaFoldDB" id="X1CB22"/>
<comment type="caution">
    <text evidence="1">The sequence shown here is derived from an EMBL/GenBank/DDBJ whole genome shotgun (WGS) entry which is preliminary data.</text>
</comment>
<organism evidence="1">
    <name type="scientific">marine sediment metagenome</name>
    <dbReference type="NCBI Taxonomy" id="412755"/>
    <lineage>
        <taxon>unclassified sequences</taxon>
        <taxon>metagenomes</taxon>
        <taxon>ecological metagenomes</taxon>
    </lineage>
</organism>
<evidence type="ECO:0008006" key="2">
    <source>
        <dbReference type="Google" id="ProtNLM"/>
    </source>
</evidence>
<sequence length="76" mass="8884">MVKKDRKSDKKLELLKCLLEDPTRSVSKTAEIISTYERMVWQKKKELEADHTIWGYTAVIDESKVNHVLLIIPFPV</sequence>
<gene>
    <name evidence="1" type="ORF">S01H4_26026</name>
</gene>
<evidence type="ECO:0000313" key="1">
    <source>
        <dbReference type="EMBL" id="GAG81496.1"/>
    </source>
</evidence>
<protein>
    <recommendedName>
        <fullName evidence="2">HTH asnC-type domain-containing protein</fullName>
    </recommendedName>
</protein>
<dbReference type="EMBL" id="BART01012478">
    <property type="protein sequence ID" value="GAG81496.1"/>
    <property type="molecule type" value="Genomic_DNA"/>
</dbReference>
<accession>X1CB22</accession>
<reference evidence="1" key="1">
    <citation type="journal article" date="2014" name="Front. Microbiol.">
        <title>High frequency of phylogenetically diverse reductive dehalogenase-homologous genes in deep subseafloor sedimentary metagenomes.</title>
        <authorList>
            <person name="Kawai M."/>
            <person name="Futagami T."/>
            <person name="Toyoda A."/>
            <person name="Takaki Y."/>
            <person name="Nishi S."/>
            <person name="Hori S."/>
            <person name="Arai W."/>
            <person name="Tsubouchi T."/>
            <person name="Morono Y."/>
            <person name="Uchiyama I."/>
            <person name="Ito T."/>
            <person name="Fujiyama A."/>
            <person name="Inagaki F."/>
            <person name="Takami H."/>
        </authorList>
    </citation>
    <scope>NUCLEOTIDE SEQUENCE</scope>
    <source>
        <strain evidence="1">Expedition CK06-06</strain>
    </source>
</reference>